<proteinExistence type="predicted"/>
<evidence type="ECO:0000313" key="2">
    <source>
        <dbReference type="Proteomes" id="UP000703674"/>
    </source>
</evidence>
<name>A0ABX1D9L4_9FLAO</name>
<dbReference type="SUPFAM" id="SSF53474">
    <property type="entry name" value="alpha/beta-Hydrolases"/>
    <property type="match status" value="1"/>
</dbReference>
<keyword evidence="2" id="KW-1185">Reference proteome</keyword>
<evidence type="ECO:0000313" key="1">
    <source>
        <dbReference type="EMBL" id="NJW55906.1"/>
    </source>
</evidence>
<reference evidence="1 2" key="1">
    <citation type="submission" date="2020-03" db="EMBL/GenBank/DDBJ databases">
        <title>Salinimicrobium sp. nov, isolated from SCS.</title>
        <authorList>
            <person name="Cao W.R."/>
        </authorList>
    </citation>
    <scope>NUCLEOTIDE SEQUENCE [LARGE SCALE GENOMIC DNA]</scope>
    <source>
        <strain evidence="2">J15B91</strain>
    </source>
</reference>
<feature type="non-terminal residue" evidence="1">
    <location>
        <position position="1"/>
    </location>
</feature>
<dbReference type="InterPro" id="IPR029058">
    <property type="entry name" value="AB_hydrolase_fold"/>
</dbReference>
<feature type="non-terminal residue" evidence="1">
    <location>
        <position position="93"/>
    </location>
</feature>
<protein>
    <submittedName>
        <fullName evidence="1">S9 family peptidase</fullName>
    </submittedName>
</protein>
<comment type="caution">
    <text evidence="1">The sequence shown here is derived from an EMBL/GenBank/DDBJ whole genome shotgun (WGS) entry which is preliminary data.</text>
</comment>
<dbReference type="EMBL" id="JAAVJR010001692">
    <property type="protein sequence ID" value="NJW55906.1"/>
    <property type="molecule type" value="Genomic_DNA"/>
</dbReference>
<dbReference type="Proteomes" id="UP000703674">
    <property type="component" value="Unassembled WGS sequence"/>
</dbReference>
<accession>A0ABX1D9L4</accession>
<sequence length="93" mass="10169">LRNSNGKEIAVLEKADITRLKATGWKAPESIKVKSADGQWDLKGLLFTPTHLDENRKYPVVNYVYPGPQGGSVGSRNFSAARSDHQAVAELGF</sequence>
<gene>
    <name evidence="1" type="ORF">HC175_23620</name>
</gene>
<organism evidence="1 2">
    <name type="scientific">Salinimicrobium oceani</name>
    <dbReference type="NCBI Taxonomy" id="2722702"/>
    <lineage>
        <taxon>Bacteria</taxon>
        <taxon>Pseudomonadati</taxon>
        <taxon>Bacteroidota</taxon>
        <taxon>Flavobacteriia</taxon>
        <taxon>Flavobacteriales</taxon>
        <taxon>Flavobacteriaceae</taxon>
        <taxon>Salinimicrobium</taxon>
    </lineage>
</organism>
<dbReference type="Gene3D" id="3.40.50.1820">
    <property type="entry name" value="alpha/beta hydrolase"/>
    <property type="match status" value="1"/>
</dbReference>